<sequence length="100" mass="11197">MGDIVASKDILFDNERELTTTIHDPSVSSAPDLDKICSLLFKSWQQMGHGHGLPAEGNRILILFEVGSAHPNKRLWTTLINPEAFVIGSHEERSRMGEER</sequence>
<dbReference type="GeneID" id="36407970"/>
<organism evidence="1 2">
    <name type="scientific">Plasmopara halstedii</name>
    <name type="common">Downy mildew of sunflower</name>
    <dbReference type="NCBI Taxonomy" id="4781"/>
    <lineage>
        <taxon>Eukaryota</taxon>
        <taxon>Sar</taxon>
        <taxon>Stramenopiles</taxon>
        <taxon>Oomycota</taxon>
        <taxon>Peronosporomycetes</taxon>
        <taxon>Peronosporales</taxon>
        <taxon>Peronosporaceae</taxon>
        <taxon>Plasmopara</taxon>
    </lineage>
</organism>
<reference evidence="2" key="1">
    <citation type="submission" date="2014-09" db="EMBL/GenBank/DDBJ databases">
        <authorList>
            <person name="Sharma Rahul"/>
            <person name="Thines Marco"/>
        </authorList>
    </citation>
    <scope>NUCLEOTIDE SEQUENCE [LARGE SCALE GENOMIC DNA]</scope>
</reference>
<accession>A0A0N7L5X1</accession>
<evidence type="ECO:0000313" key="1">
    <source>
        <dbReference type="EMBL" id="CEG42659.1"/>
    </source>
</evidence>
<dbReference type="AlphaFoldDB" id="A0A0N7L5X1"/>
<dbReference type="EMBL" id="CCYD01000645">
    <property type="protein sequence ID" value="CEG42659.1"/>
    <property type="molecule type" value="Genomic_DNA"/>
</dbReference>
<name>A0A0N7L5X1_PLAHL</name>
<evidence type="ECO:0000313" key="2">
    <source>
        <dbReference type="Proteomes" id="UP000054928"/>
    </source>
</evidence>
<protein>
    <submittedName>
        <fullName evidence="1">Uncharacterized protein</fullName>
    </submittedName>
</protein>
<proteinExistence type="predicted"/>
<dbReference type="RefSeq" id="XP_024579028.1">
    <property type="nucleotide sequence ID" value="XM_024728563.1"/>
</dbReference>
<keyword evidence="2" id="KW-1185">Reference proteome</keyword>
<dbReference type="Proteomes" id="UP000054928">
    <property type="component" value="Unassembled WGS sequence"/>
</dbReference>